<dbReference type="PROSITE" id="PS00974">
    <property type="entry name" value="MANNITOL_DHGENASE"/>
    <property type="match status" value="1"/>
</dbReference>
<dbReference type="Gene3D" id="1.10.1040.10">
    <property type="entry name" value="N-(1-d-carboxylethyl)-l-norvaline Dehydrogenase, domain 2"/>
    <property type="match status" value="1"/>
</dbReference>
<evidence type="ECO:0000256" key="6">
    <source>
        <dbReference type="ARBA" id="ARBA00048615"/>
    </source>
</evidence>
<evidence type="ECO:0000256" key="7">
    <source>
        <dbReference type="SAM" id="MobiDB-lite"/>
    </source>
</evidence>
<dbReference type="InterPro" id="IPR036291">
    <property type="entry name" value="NAD(P)-bd_dom_sf"/>
</dbReference>
<feature type="region of interest" description="Disordered" evidence="7">
    <location>
        <begin position="148"/>
        <end position="214"/>
    </location>
</feature>
<dbReference type="SUPFAM" id="SSF48179">
    <property type="entry name" value="6-phosphogluconate dehydrogenase C-terminal domain-like"/>
    <property type="match status" value="1"/>
</dbReference>
<evidence type="ECO:0000256" key="4">
    <source>
        <dbReference type="ARBA" id="ARBA00023002"/>
    </source>
</evidence>
<reference evidence="11" key="1">
    <citation type="journal article" date="2019" name="Int. J. Syst. Evol. Microbiol.">
        <title>The Global Catalogue of Microorganisms (GCM) 10K type strain sequencing project: providing services to taxonomists for standard genome sequencing and annotation.</title>
        <authorList>
            <consortium name="The Broad Institute Genomics Platform"/>
            <consortium name="The Broad Institute Genome Sequencing Center for Infectious Disease"/>
            <person name="Wu L."/>
            <person name="Ma J."/>
        </authorList>
    </citation>
    <scope>NUCLEOTIDE SEQUENCE [LARGE SCALE GENOMIC DNA]</scope>
    <source>
        <strain evidence="11">JCM 16950</strain>
    </source>
</reference>
<evidence type="ECO:0000313" key="10">
    <source>
        <dbReference type="EMBL" id="GAA3751398.1"/>
    </source>
</evidence>
<dbReference type="InterPro" id="IPR013131">
    <property type="entry name" value="Mannitol_DH_N"/>
</dbReference>
<feature type="domain" description="Mannitol dehydrogenase N-terminal" evidence="8">
    <location>
        <begin position="23"/>
        <end position="327"/>
    </location>
</feature>
<evidence type="ECO:0000313" key="11">
    <source>
        <dbReference type="Proteomes" id="UP001500540"/>
    </source>
</evidence>
<name>A0ABP7FZ51_9MICO</name>
<dbReference type="RefSeq" id="WP_344779376.1">
    <property type="nucleotide sequence ID" value="NZ_BAABAF010000001.1"/>
</dbReference>
<dbReference type="SUPFAM" id="SSF51735">
    <property type="entry name" value="NAD(P)-binding Rossmann-fold domains"/>
    <property type="match status" value="2"/>
</dbReference>
<comment type="caution">
    <text evidence="10">The sequence shown here is derived from an EMBL/GenBank/DDBJ whole genome shotgun (WGS) entry which is preliminary data.</text>
</comment>
<dbReference type="Gene3D" id="3.40.50.720">
    <property type="entry name" value="NAD(P)-binding Rossmann-like Domain"/>
    <property type="match status" value="1"/>
</dbReference>
<keyword evidence="5" id="KW-0520">NAD</keyword>
<keyword evidence="11" id="KW-1185">Reference proteome</keyword>
<sequence length="510" mass="53101">MSDPTGARPLTRSAVGAPAAPVRIVHLGLGAFHRAHQAWYTQRAGDGWGIAAFTGRSPRAAEPLAAQDGVFALVERSAQSDAVEVITSISEARDGADLQRLGELLADPQVGVVTLTITEAGYRLGPDGQLDQDDADVVADIRALRRTSLSSSSAQPRGSRGARTESAESALGSADLLASAEGVAPPEGMAPPEGVAPPEGAAPDGGMGEKDAPTTPLGRLLLALQARRAAGAGPIAVVSCDNIPANGAVTARAVTALAARVDADLAAWVRENVSFVGTSVDRITPAHTGEVDAVIEAGWHDRATVITEPFTDWVLQGDFPAGRPAWERGGARFVDEIGPWEDRKLWLLNGAHTILATAGPVRGYDTVAAAFADPDCRALVDAFWAEAVTCLPAGVEHVEYRRQLAERFANARIVHRLDQIAGETTTKIRYRIVPIVTRLRARGEDAAACADALAAWIAVAADIPAADRESQAVAAAASSADPIGELLRLVGADIDADFVARVRGTVAATV</sequence>
<evidence type="ECO:0000259" key="9">
    <source>
        <dbReference type="Pfam" id="PF08125"/>
    </source>
</evidence>
<organism evidence="10 11">
    <name type="scientific">Microbacterium kribbense</name>
    <dbReference type="NCBI Taxonomy" id="433645"/>
    <lineage>
        <taxon>Bacteria</taxon>
        <taxon>Bacillati</taxon>
        <taxon>Actinomycetota</taxon>
        <taxon>Actinomycetes</taxon>
        <taxon>Micrococcales</taxon>
        <taxon>Microbacteriaceae</taxon>
        <taxon>Microbacterium</taxon>
    </lineage>
</organism>
<feature type="compositionally biased region" description="Low complexity" evidence="7">
    <location>
        <begin position="167"/>
        <end position="204"/>
    </location>
</feature>
<dbReference type="InterPro" id="IPR013118">
    <property type="entry name" value="Mannitol_DH_C"/>
</dbReference>
<dbReference type="InterPro" id="IPR008927">
    <property type="entry name" value="6-PGluconate_DH-like_C_sf"/>
</dbReference>
<comment type="similarity">
    <text evidence="1">Belongs to the mannitol dehydrogenase family.</text>
</comment>
<accession>A0ABP7FZ51</accession>
<comment type="catalytic activity">
    <reaction evidence="6">
        <text>D-mannitol 1-phosphate + NAD(+) = beta-D-fructose 6-phosphate + NADH + H(+)</text>
        <dbReference type="Rhea" id="RHEA:19661"/>
        <dbReference type="ChEBI" id="CHEBI:15378"/>
        <dbReference type="ChEBI" id="CHEBI:57540"/>
        <dbReference type="ChEBI" id="CHEBI:57634"/>
        <dbReference type="ChEBI" id="CHEBI:57945"/>
        <dbReference type="ChEBI" id="CHEBI:61381"/>
        <dbReference type="EC" id="1.1.1.17"/>
    </reaction>
</comment>
<feature type="domain" description="Mannitol dehydrogenase C-terminal" evidence="9">
    <location>
        <begin position="337"/>
        <end position="459"/>
    </location>
</feature>
<evidence type="ECO:0000256" key="3">
    <source>
        <dbReference type="ARBA" id="ARBA00016219"/>
    </source>
</evidence>
<proteinExistence type="inferred from homology"/>
<dbReference type="PANTHER" id="PTHR43362">
    <property type="entry name" value="MANNITOL DEHYDROGENASE DSF1-RELATED"/>
    <property type="match status" value="1"/>
</dbReference>
<dbReference type="InterPro" id="IPR013328">
    <property type="entry name" value="6PGD_dom2"/>
</dbReference>
<dbReference type="InterPro" id="IPR050988">
    <property type="entry name" value="Mannitol_DH/Oxidoreductase"/>
</dbReference>
<evidence type="ECO:0000259" key="8">
    <source>
        <dbReference type="Pfam" id="PF01232"/>
    </source>
</evidence>
<dbReference type="EC" id="1.1.1.17" evidence="2"/>
<dbReference type="PANTHER" id="PTHR43362:SF1">
    <property type="entry name" value="MANNITOL DEHYDROGENASE 2-RELATED"/>
    <property type="match status" value="1"/>
</dbReference>
<dbReference type="Pfam" id="PF01232">
    <property type="entry name" value="Mannitol_dh"/>
    <property type="match status" value="1"/>
</dbReference>
<evidence type="ECO:0000256" key="2">
    <source>
        <dbReference type="ARBA" id="ARBA00012939"/>
    </source>
</evidence>
<protein>
    <recommendedName>
        <fullName evidence="3">Mannitol-1-phosphate 5-dehydrogenase</fullName>
        <ecNumber evidence="2">1.1.1.17</ecNumber>
    </recommendedName>
</protein>
<dbReference type="Pfam" id="PF08125">
    <property type="entry name" value="Mannitol_dh_C"/>
    <property type="match status" value="1"/>
</dbReference>
<evidence type="ECO:0000256" key="5">
    <source>
        <dbReference type="ARBA" id="ARBA00023027"/>
    </source>
</evidence>
<dbReference type="InterPro" id="IPR023027">
    <property type="entry name" value="Mannitol_DH_CS"/>
</dbReference>
<evidence type="ECO:0000256" key="1">
    <source>
        <dbReference type="ARBA" id="ARBA00006541"/>
    </source>
</evidence>
<dbReference type="Proteomes" id="UP001500540">
    <property type="component" value="Unassembled WGS sequence"/>
</dbReference>
<gene>
    <name evidence="10" type="ORF">GCM10022240_00730</name>
</gene>
<keyword evidence="4" id="KW-0560">Oxidoreductase</keyword>
<dbReference type="EMBL" id="BAABAF010000001">
    <property type="protein sequence ID" value="GAA3751398.1"/>
    <property type="molecule type" value="Genomic_DNA"/>
</dbReference>